<reference evidence="1 2" key="1">
    <citation type="submission" date="2016-01" db="EMBL/GenBank/DDBJ databases">
        <title>Biosynthesis of antibiotic leucinostatins and their inhibition on Phytophthora in bio-control Purpureocillium lilacinum.</title>
        <authorList>
            <person name="Wang G."/>
            <person name="Liu Z."/>
            <person name="Lin R."/>
            <person name="Li E."/>
            <person name="Mao Z."/>
            <person name="Ling J."/>
            <person name="Yin W."/>
            <person name="Xie B."/>
        </authorList>
    </citation>
    <scope>NUCLEOTIDE SEQUENCE [LARGE SCALE GENOMIC DNA]</scope>
    <source>
        <strain evidence="1">PLBJ-1</strain>
    </source>
</reference>
<comment type="caution">
    <text evidence="1">The sequence shown here is derived from an EMBL/GenBank/DDBJ whole genome shotgun (WGS) entry which is preliminary data.</text>
</comment>
<organism evidence="1 2">
    <name type="scientific">Purpureocillium lilacinum</name>
    <name type="common">Paecilomyces lilacinus</name>
    <dbReference type="NCBI Taxonomy" id="33203"/>
    <lineage>
        <taxon>Eukaryota</taxon>
        <taxon>Fungi</taxon>
        <taxon>Dikarya</taxon>
        <taxon>Ascomycota</taxon>
        <taxon>Pezizomycotina</taxon>
        <taxon>Sordariomycetes</taxon>
        <taxon>Hypocreomycetidae</taxon>
        <taxon>Hypocreales</taxon>
        <taxon>Ophiocordycipitaceae</taxon>
        <taxon>Purpureocillium</taxon>
    </lineage>
</organism>
<dbReference type="Proteomes" id="UP000078240">
    <property type="component" value="Unassembled WGS sequence"/>
</dbReference>
<dbReference type="AlphaFoldDB" id="A0A179GA76"/>
<protein>
    <submittedName>
        <fullName evidence="1">Uncharacterized protein</fullName>
    </submittedName>
</protein>
<sequence>MLNDMSLWPKPYQPVYGKFACIQPKSYRKAAALHKTTLNIPHGLASQGPERPPCRLGGPPRLALFLFLSYHQVLHPNTAHIPRSGPICDLHPWPLFGLASASCPPTSISLVGSPVRACVELPVVISTTPVTSADVQIPTPMRAITVGVLHAHVQGWAWACSAGWPRILPAGDCSVWGVPARRSKMAVM</sequence>
<evidence type="ECO:0000313" key="2">
    <source>
        <dbReference type="Proteomes" id="UP000078240"/>
    </source>
</evidence>
<accession>A0A179GA76</accession>
<gene>
    <name evidence="1" type="ORF">VFPBJ_10012</name>
</gene>
<dbReference type="EMBL" id="LSBH01000009">
    <property type="protein sequence ID" value="OAQ74717.1"/>
    <property type="molecule type" value="Genomic_DNA"/>
</dbReference>
<proteinExistence type="predicted"/>
<evidence type="ECO:0000313" key="1">
    <source>
        <dbReference type="EMBL" id="OAQ74717.1"/>
    </source>
</evidence>
<name>A0A179GA76_PURLI</name>